<proteinExistence type="predicted"/>
<feature type="compositionally biased region" description="Pro residues" evidence="1">
    <location>
        <begin position="677"/>
        <end position="701"/>
    </location>
</feature>
<keyword evidence="2" id="KW-0732">Signal</keyword>
<organism evidence="4 5">
    <name type="scientific">Solirubrobacter ginsenosidimutans</name>
    <dbReference type="NCBI Taxonomy" id="490573"/>
    <lineage>
        <taxon>Bacteria</taxon>
        <taxon>Bacillati</taxon>
        <taxon>Actinomycetota</taxon>
        <taxon>Thermoleophilia</taxon>
        <taxon>Solirubrobacterales</taxon>
        <taxon>Solirubrobacteraceae</taxon>
        <taxon>Solirubrobacter</taxon>
    </lineage>
</organism>
<dbReference type="GO" id="GO:0005975">
    <property type="term" value="P:carbohydrate metabolic process"/>
    <property type="evidence" value="ECO:0007669"/>
    <property type="project" value="UniProtKB-ARBA"/>
</dbReference>
<dbReference type="InterPro" id="IPR035986">
    <property type="entry name" value="PKD_dom_sf"/>
</dbReference>
<feature type="domain" description="PKD/Chitinase" evidence="3">
    <location>
        <begin position="220"/>
        <end position="306"/>
    </location>
</feature>
<name>A0A9X3MY74_9ACTN</name>
<dbReference type="InterPro" id="IPR013783">
    <property type="entry name" value="Ig-like_fold"/>
</dbReference>
<evidence type="ECO:0000313" key="5">
    <source>
        <dbReference type="Proteomes" id="UP001149140"/>
    </source>
</evidence>
<accession>A0A9X3MY74</accession>
<comment type="caution">
    <text evidence="4">The sequence shown here is derived from an EMBL/GenBank/DDBJ whole genome shotgun (WGS) entry which is preliminary data.</text>
</comment>
<evidence type="ECO:0000256" key="2">
    <source>
        <dbReference type="SAM" id="SignalP"/>
    </source>
</evidence>
<feature type="signal peptide" evidence="2">
    <location>
        <begin position="1"/>
        <end position="20"/>
    </location>
</feature>
<protein>
    <recommendedName>
        <fullName evidence="3">PKD/Chitinase domain-containing protein</fullName>
    </recommendedName>
</protein>
<evidence type="ECO:0000259" key="3">
    <source>
        <dbReference type="SMART" id="SM00089"/>
    </source>
</evidence>
<dbReference type="CDD" id="cd00146">
    <property type="entry name" value="PKD"/>
    <property type="match status" value="2"/>
</dbReference>
<dbReference type="SMART" id="SM00089">
    <property type="entry name" value="PKD"/>
    <property type="match status" value="3"/>
</dbReference>
<evidence type="ECO:0000313" key="4">
    <source>
        <dbReference type="EMBL" id="MDA0163327.1"/>
    </source>
</evidence>
<dbReference type="InterPro" id="IPR022409">
    <property type="entry name" value="PKD/Chitinase_dom"/>
</dbReference>
<dbReference type="EMBL" id="JAPDOD010000024">
    <property type="protein sequence ID" value="MDA0163327.1"/>
    <property type="molecule type" value="Genomic_DNA"/>
</dbReference>
<dbReference type="AlphaFoldDB" id="A0A9X3MY74"/>
<dbReference type="Gene3D" id="2.60.40.10">
    <property type="entry name" value="Immunoglobulins"/>
    <property type="match status" value="2"/>
</dbReference>
<dbReference type="Proteomes" id="UP001149140">
    <property type="component" value="Unassembled WGS sequence"/>
</dbReference>
<reference evidence="4" key="1">
    <citation type="submission" date="2022-10" db="EMBL/GenBank/DDBJ databases">
        <title>The WGS of Solirubrobacter ginsenosidimutans DSM 21036.</title>
        <authorList>
            <person name="Jiang Z."/>
        </authorList>
    </citation>
    <scope>NUCLEOTIDE SEQUENCE</scope>
    <source>
        <strain evidence="4">DSM 21036</strain>
    </source>
</reference>
<feature type="domain" description="PKD/Chitinase" evidence="3">
    <location>
        <begin position="43"/>
        <end position="122"/>
    </location>
</feature>
<feature type="chain" id="PRO_5040777128" description="PKD/Chitinase domain-containing protein" evidence="2">
    <location>
        <begin position="21"/>
        <end position="808"/>
    </location>
</feature>
<keyword evidence="5" id="KW-1185">Reference proteome</keyword>
<feature type="domain" description="PKD/Chitinase" evidence="3">
    <location>
        <begin position="319"/>
        <end position="403"/>
    </location>
</feature>
<dbReference type="SUPFAM" id="SSF49299">
    <property type="entry name" value="PKD domain"/>
    <property type="match status" value="3"/>
</dbReference>
<sequence length="808" mass="84901">MRIAALVLTTFVVLPASAGAASECDKEGEFYRDLCRSERPLVSIQMSAASPRAGSIVKLTASSDGRRVTYAWDLDGDGTFDDAVGVKAEQIYTSGTRTVGVRATDAFGRTSAETRTFLVHDFNARPTVELDLGSGVATVGQSQTIRVTAADPDGPAPRVDVDRDGNGSFETLLIPNRSTIETTALTAGAVVIAARATDEAGATTVATAPLQAFVPTPGLGVRVTANDPNRPVVAGELVDVQAVVTDLDAVKYEFDYDGDGTFEDDRRLGWRIAKAFTVGEHEVGVRVTDRSGVKRTARTSFLAVASADSATPSLRLEQVPRAYTGVPIDLRAKAFTAGEGFRVDWDADGDGAFDDTFTSAGTITDARGTFTYTAPGTYDVRAKVTNASGVSRVDHTAITVTDSPAAGPGFGALTLSPPRPAGQEWILDARSQPGSTLTFDLDGDGQFDDVPAHDQYGYRWAFATPVAIAVKATDAAGRSTVRTQEVEPLPGNVGPQANLMFLPQVFPTPEQIGEPRLLAGRPTTVLYELLHVGEPCCTATWDTDGDGDYDDATGAFGAFTPQAREYTLGLRVEDDLGGVGTVRDTFSVGTLPPKVAVDIAPNLKTATATASDPDGALSGPLEWDLDNDGVFDDATGDTVPLSPTAYLVGVRAADAGGDIGIDYAQVQHAVCTCEPPEATPTPTPTPDPTSGPIENPPPPKPLRLNARFATPRLGALLARGLTVRPGCEIRCRATVAIEVDKRTAKKLKLRSTELGHAGGTGTTITVKLNAKARKALAKVRSVRFRVAVVATGADGRIGTANRTLTVKR</sequence>
<feature type="region of interest" description="Disordered" evidence="1">
    <location>
        <begin position="674"/>
        <end position="701"/>
    </location>
</feature>
<gene>
    <name evidence="4" type="ORF">OM076_23835</name>
</gene>
<evidence type="ECO:0000256" key="1">
    <source>
        <dbReference type="SAM" id="MobiDB-lite"/>
    </source>
</evidence>